<feature type="transmembrane region" description="Helical" evidence="4">
    <location>
        <begin position="230"/>
        <end position="254"/>
    </location>
</feature>
<reference evidence="6 7" key="1">
    <citation type="submission" date="2016-05" db="EMBL/GenBank/DDBJ databases">
        <title>Complete genome sequence of Novosphingobium guangzhouense SA925(T).</title>
        <authorList>
            <person name="Sha S."/>
        </authorList>
    </citation>
    <scope>NUCLEOTIDE SEQUENCE [LARGE SCALE GENOMIC DNA]</scope>
    <source>
        <strain evidence="6 7">SA925</strain>
    </source>
</reference>
<dbReference type="Gene3D" id="1.20.1250.20">
    <property type="entry name" value="MFS general substrate transporter like domains"/>
    <property type="match status" value="1"/>
</dbReference>
<sequence length="417" mass="42579">MASPVGPGNEAPNHPLAVRMGVIAGVSHNVVIGTIMGSFGLMLASVEQRLGVSAEQAAAGIPLVLVGSSVLAPFVGVLIAKVSLRLLLLIGALLTVAGYLTLAWTQSYALYLVAYGLFFGPALSLAGSIGPATLVARWFSRNRGLALGIVHLPVVIAIVPWTLERALSVVSPGAIYLSTGVIAAALLFPLGLLAIDHPPGHAETLAPEPDAQRTADGSFSVAQLLARPRFWAISLAAVASMTSSVLLGSLLVPMGLSWGFTRPEAALLQSIMALVGIAGSVLFGWIADRIGGARALALIGFDCAVLWAILLQHPPFWMAALVIGLIGMHGAGAIPTLGKGLTDAFGQASYSRGFGLNTLIGLPFIAVAVIGSARVHSVTGSYDGAIVAISAFFVAAIVLGLYAATGVRAQEPVAAPA</sequence>
<dbReference type="AlphaFoldDB" id="A0A2K2FUD2"/>
<feature type="transmembrane region" description="Helical" evidence="4">
    <location>
        <begin position="316"/>
        <end position="334"/>
    </location>
</feature>
<evidence type="ECO:0000256" key="2">
    <source>
        <dbReference type="ARBA" id="ARBA00022989"/>
    </source>
</evidence>
<protein>
    <submittedName>
        <fullName evidence="6">Arabinose ABC transporter permease</fullName>
    </submittedName>
</protein>
<dbReference type="InterPro" id="IPR036259">
    <property type="entry name" value="MFS_trans_sf"/>
</dbReference>
<feature type="transmembrane region" description="Helical" evidence="4">
    <location>
        <begin position="266"/>
        <end position="286"/>
    </location>
</feature>
<dbReference type="GO" id="GO:0022857">
    <property type="term" value="F:transmembrane transporter activity"/>
    <property type="evidence" value="ECO:0007669"/>
    <property type="project" value="InterPro"/>
</dbReference>
<feature type="transmembrane region" description="Helical" evidence="4">
    <location>
        <begin position="110"/>
        <end position="132"/>
    </location>
</feature>
<feature type="transmembrane region" description="Helical" evidence="4">
    <location>
        <begin position="57"/>
        <end position="79"/>
    </location>
</feature>
<evidence type="ECO:0000256" key="3">
    <source>
        <dbReference type="ARBA" id="ARBA00023136"/>
    </source>
</evidence>
<keyword evidence="1 4" id="KW-0812">Transmembrane</keyword>
<proteinExistence type="predicted"/>
<keyword evidence="3 4" id="KW-0472">Membrane</keyword>
<feature type="transmembrane region" description="Helical" evidence="4">
    <location>
        <begin position="385"/>
        <end position="404"/>
    </location>
</feature>
<evidence type="ECO:0000259" key="5">
    <source>
        <dbReference type="PROSITE" id="PS50850"/>
    </source>
</evidence>
<organism evidence="6 7">
    <name type="scientific">Novosphingobium guangzhouense</name>
    <dbReference type="NCBI Taxonomy" id="1850347"/>
    <lineage>
        <taxon>Bacteria</taxon>
        <taxon>Pseudomonadati</taxon>
        <taxon>Pseudomonadota</taxon>
        <taxon>Alphaproteobacteria</taxon>
        <taxon>Sphingomonadales</taxon>
        <taxon>Sphingomonadaceae</taxon>
        <taxon>Novosphingobium</taxon>
    </lineage>
</organism>
<name>A0A2K2FUD2_9SPHN</name>
<feature type="transmembrane region" description="Helical" evidence="4">
    <location>
        <begin position="21"/>
        <end position="45"/>
    </location>
</feature>
<feature type="transmembrane region" description="Helical" evidence="4">
    <location>
        <begin position="293"/>
        <end position="310"/>
    </location>
</feature>
<dbReference type="Pfam" id="PF07690">
    <property type="entry name" value="MFS_1"/>
    <property type="match status" value="1"/>
</dbReference>
<feature type="transmembrane region" description="Helical" evidence="4">
    <location>
        <begin position="175"/>
        <end position="195"/>
    </location>
</feature>
<feature type="transmembrane region" description="Helical" evidence="4">
    <location>
        <begin position="354"/>
        <end position="373"/>
    </location>
</feature>
<gene>
    <name evidence="6" type="ORF">A8V01_08280</name>
</gene>
<comment type="caution">
    <text evidence="6">The sequence shown here is derived from an EMBL/GenBank/DDBJ whole genome shotgun (WGS) entry which is preliminary data.</text>
</comment>
<dbReference type="EMBL" id="LYMM01000073">
    <property type="protein sequence ID" value="PNU02393.1"/>
    <property type="molecule type" value="Genomic_DNA"/>
</dbReference>
<dbReference type="InterPro" id="IPR011701">
    <property type="entry name" value="MFS"/>
</dbReference>
<evidence type="ECO:0000256" key="4">
    <source>
        <dbReference type="SAM" id="Phobius"/>
    </source>
</evidence>
<evidence type="ECO:0000313" key="7">
    <source>
        <dbReference type="Proteomes" id="UP000236327"/>
    </source>
</evidence>
<dbReference type="SUPFAM" id="SSF103473">
    <property type="entry name" value="MFS general substrate transporter"/>
    <property type="match status" value="1"/>
</dbReference>
<dbReference type="OrthoDB" id="5719306at2"/>
<feature type="transmembrane region" description="Helical" evidence="4">
    <location>
        <begin position="144"/>
        <end position="163"/>
    </location>
</feature>
<dbReference type="Proteomes" id="UP000236327">
    <property type="component" value="Unassembled WGS sequence"/>
</dbReference>
<keyword evidence="7" id="KW-1185">Reference proteome</keyword>
<dbReference type="RefSeq" id="WP_103098557.1">
    <property type="nucleotide sequence ID" value="NZ_LYMM01000073.1"/>
</dbReference>
<dbReference type="PROSITE" id="PS50850">
    <property type="entry name" value="MFS"/>
    <property type="match status" value="1"/>
</dbReference>
<keyword evidence="2 4" id="KW-1133">Transmembrane helix</keyword>
<evidence type="ECO:0000256" key="1">
    <source>
        <dbReference type="ARBA" id="ARBA00022692"/>
    </source>
</evidence>
<accession>A0A2K2FUD2</accession>
<dbReference type="PANTHER" id="PTHR11360">
    <property type="entry name" value="MONOCARBOXYLATE TRANSPORTER"/>
    <property type="match status" value="1"/>
</dbReference>
<evidence type="ECO:0000313" key="6">
    <source>
        <dbReference type="EMBL" id="PNU02393.1"/>
    </source>
</evidence>
<dbReference type="InterPro" id="IPR050327">
    <property type="entry name" value="Proton-linked_MCT"/>
</dbReference>
<dbReference type="PANTHER" id="PTHR11360:SF284">
    <property type="entry name" value="EG:103B4.3 PROTEIN-RELATED"/>
    <property type="match status" value="1"/>
</dbReference>
<dbReference type="InterPro" id="IPR020846">
    <property type="entry name" value="MFS_dom"/>
</dbReference>
<feature type="domain" description="Major facilitator superfamily (MFS) profile" evidence="5">
    <location>
        <begin position="17"/>
        <end position="408"/>
    </location>
</feature>
<feature type="transmembrane region" description="Helical" evidence="4">
    <location>
        <begin position="86"/>
        <end position="104"/>
    </location>
</feature>